<dbReference type="InterPro" id="IPR043129">
    <property type="entry name" value="ATPase_NBD"/>
</dbReference>
<dbReference type="Pfam" id="PF00480">
    <property type="entry name" value="ROK"/>
    <property type="match status" value="1"/>
</dbReference>
<comment type="caution">
    <text evidence="2">The sequence shown here is derived from an EMBL/GenBank/DDBJ whole genome shotgun (WGS) entry which is preliminary data.</text>
</comment>
<sequence>MAGAEVSVLGPGPVVLAFDVGGTDTKSALVDADGRLLGLRRTATPIDGAAPAASVVASLPALASALLAEHPGVRPEAVGLSVPGLVDEQAGVGVFASNFGWRDAPIRALAEGAFGLPVAFGHDVRAAGDAEHRLGAAREFGDVIVLAIGTGIAGAIILGGHPYSGGGYAGEIGHTLADPTGDPCTCGATGCLETIASAGAIARRYAAASGADVAGSREVLAAAAAGDQVAATVWNDALDALADALARLAAVVAPEAIVIGGGLSQAGDDLFVPLRERLDARLSFHRRPKLVQARLGDDAGLLGTALAARDLANSAAPAERSEP</sequence>
<protein>
    <submittedName>
        <fullName evidence="2">ROK family protein</fullName>
    </submittedName>
</protein>
<dbReference type="InterPro" id="IPR000600">
    <property type="entry name" value="ROK"/>
</dbReference>
<evidence type="ECO:0000256" key="1">
    <source>
        <dbReference type="ARBA" id="ARBA00006479"/>
    </source>
</evidence>
<dbReference type="PANTHER" id="PTHR18964">
    <property type="entry name" value="ROK (REPRESSOR, ORF, KINASE) FAMILY"/>
    <property type="match status" value="1"/>
</dbReference>
<name>A0ABP4Z729_9MICO</name>
<dbReference type="Proteomes" id="UP001501746">
    <property type="component" value="Unassembled WGS sequence"/>
</dbReference>
<accession>A0ABP4Z729</accession>
<gene>
    <name evidence="2" type="ORF">GCM10009750_24310</name>
</gene>
<dbReference type="RefSeq" id="WP_157427363.1">
    <property type="nucleotide sequence ID" value="NZ_BAAANK010000006.1"/>
</dbReference>
<proteinExistence type="inferred from homology"/>
<dbReference type="EMBL" id="BAAANK010000006">
    <property type="protein sequence ID" value="GAA1838077.1"/>
    <property type="molecule type" value="Genomic_DNA"/>
</dbReference>
<dbReference type="Gene3D" id="3.30.420.40">
    <property type="match status" value="2"/>
</dbReference>
<evidence type="ECO:0000313" key="3">
    <source>
        <dbReference type="Proteomes" id="UP001501746"/>
    </source>
</evidence>
<evidence type="ECO:0000313" key="2">
    <source>
        <dbReference type="EMBL" id="GAA1838077.1"/>
    </source>
</evidence>
<dbReference type="SUPFAM" id="SSF53067">
    <property type="entry name" value="Actin-like ATPase domain"/>
    <property type="match status" value="1"/>
</dbReference>
<keyword evidence="3" id="KW-1185">Reference proteome</keyword>
<organism evidence="2 3">
    <name type="scientific">Agromyces salentinus</name>
    <dbReference type="NCBI Taxonomy" id="269421"/>
    <lineage>
        <taxon>Bacteria</taxon>
        <taxon>Bacillati</taxon>
        <taxon>Actinomycetota</taxon>
        <taxon>Actinomycetes</taxon>
        <taxon>Micrococcales</taxon>
        <taxon>Microbacteriaceae</taxon>
        <taxon>Agromyces</taxon>
    </lineage>
</organism>
<reference evidence="3" key="1">
    <citation type="journal article" date="2019" name="Int. J. Syst. Evol. Microbiol.">
        <title>The Global Catalogue of Microorganisms (GCM) 10K type strain sequencing project: providing services to taxonomists for standard genome sequencing and annotation.</title>
        <authorList>
            <consortium name="The Broad Institute Genomics Platform"/>
            <consortium name="The Broad Institute Genome Sequencing Center for Infectious Disease"/>
            <person name="Wu L."/>
            <person name="Ma J."/>
        </authorList>
    </citation>
    <scope>NUCLEOTIDE SEQUENCE [LARGE SCALE GENOMIC DNA]</scope>
    <source>
        <strain evidence="3">JCM 14323</strain>
    </source>
</reference>
<comment type="similarity">
    <text evidence="1">Belongs to the ROK (NagC/XylR) family.</text>
</comment>
<dbReference type="PANTHER" id="PTHR18964:SF149">
    <property type="entry name" value="BIFUNCTIONAL UDP-N-ACETYLGLUCOSAMINE 2-EPIMERASE_N-ACETYLMANNOSAMINE KINASE"/>
    <property type="match status" value="1"/>
</dbReference>